<keyword evidence="7 9" id="KW-0503">Monooxygenase</keyword>
<dbReference type="Proteomes" id="UP000799118">
    <property type="component" value="Unassembled WGS sequence"/>
</dbReference>
<dbReference type="InterPro" id="IPR036188">
    <property type="entry name" value="FAD/NAD-bd_sf"/>
</dbReference>
<dbReference type="Pfam" id="PF07992">
    <property type="entry name" value="Pyr_redox_2"/>
    <property type="match status" value="1"/>
</dbReference>
<keyword evidence="4" id="KW-0274">FAD</keyword>
<evidence type="ECO:0000259" key="8">
    <source>
        <dbReference type="Pfam" id="PF07992"/>
    </source>
</evidence>
<evidence type="ECO:0000256" key="7">
    <source>
        <dbReference type="ARBA" id="ARBA00023033"/>
    </source>
</evidence>
<feature type="domain" description="FAD/NAD(P)-binding" evidence="8">
    <location>
        <begin position="21"/>
        <end position="211"/>
    </location>
</feature>
<keyword evidence="10" id="KW-1185">Reference proteome</keyword>
<evidence type="ECO:0000256" key="4">
    <source>
        <dbReference type="ARBA" id="ARBA00022827"/>
    </source>
</evidence>
<evidence type="ECO:0000256" key="2">
    <source>
        <dbReference type="ARBA" id="ARBA00010139"/>
    </source>
</evidence>
<dbReference type="PANTHER" id="PTHR43098:SF3">
    <property type="entry name" value="L-ORNITHINE N(5)-MONOOXYGENASE-RELATED"/>
    <property type="match status" value="1"/>
</dbReference>
<dbReference type="PANTHER" id="PTHR43098">
    <property type="entry name" value="L-ORNITHINE N(5)-MONOOXYGENASE-RELATED"/>
    <property type="match status" value="1"/>
</dbReference>
<dbReference type="OrthoDB" id="66881at2759"/>
<comment type="similarity">
    <text evidence="2">Belongs to the FAD-binding monooxygenase family.</text>
</comment>
<dbReference type="InterPro" id="IPR023753">
    <property type="entry name" value="FAD/NAD-binding_dom"/>
</dbReference>
<proteinExistence type="inferred from homology"/>
<keyword evidence="6" id="KW-0560">Oxidoreductase</keyword>
<dbReference type="InterPro" id="IPR050775">
    <property type="entry name" value="FAD-binding_Monooxygenases"/>
</dbReference>
<protein>
    <submittedName>
        <fullName evidence="9">Cyclohexanone monooxygenase</fullName>
    </submittedName>
</protein>
<evidence type="ECO:0000256" key="6">
    <source>
        <dbReference type="ARBA" id="ARBA00023002"/>
    </source>
</evidence>
<gene>
    <name evidence="9" type="ORF">BT96DRAFT_1040669</name>
</gene>
<accession>A0A6A4HGF4</accession>
<evidence type="ECO:0000256" key="5">
    <source>
        <dbReference type="ARBA" id="ARBA00022857"/>
    </source>
</evidence>
<comment type="cofactor">
    <cofactor evidence="1">
        <name>FAD</name>
        <dbReference type="ChEBI" id="CHEBI:57692"/>
    </cofactor>
</comment>
<sequence length="518" mass="58794">MSPTRNSYGQLIDEQAPNSLDVLIVGSGFGGIWTLYHLRKLGYTVRIFEAGSALGGIWVQLWRDWTWTEKFPGFEELRQYFDYVDQKLDVKKDISFNQRTERWRVRTEDGTTAHPRFLVLCTGFAAKAYVPTLKGIESFRGISTHTAKWPQEGIDLKGKRVGVIGTGASGVQTIQEIAGDVEHLTVFQRTPNFALPMRQGKLSKAEQDKAKAFYFDIYKYRRETGSGFMYDSIPKKFFEATPSERRLNFEDQWARGGFRFVLTNYLDYMMDQAANDEVYEFWKNKVRERLDDPDVQEKLAPSVKPHPFGAKRPCLEQSYYEVFNKPHVDLIDLNKCPITEVTPKGILTADGVEHELDVIVFATGFDSVTGGITQIDIRGIGGKSIKEKWSEGVATYLGVTTSGFPNMFFMYGPQGPTAFCNGPTCIEIQGDWVINCIKHMMSNGLTRIDAQREAEEEFRRKILLYGSMSLVMKAKSWYTGANIPGKAVEPYCYMAGVHHYDKAITEAAEKNYEGFDLS</sequence>
<evidence type="ECO:0000256" key="3">
    <source>
        <dbReference type="ARBA" id="ARBA00022630"/>
    </source>
</evidence>
<evidence type="ECO:0000313" key="9">
    <source>
        <dbReference type="EMBL" id="KAE9396297.1"/>
    </source>
</evidence>
<dbReference type="SUPFAM" id="SSF51905">
    <property type="entry name" value="FAD/NAD(P)-binding domain"/>
    <property type="match status" value="2"/>
</dbReference>
<evidence type="ECO:0000256" key="1">
    <source>
        <dbReference type="ARBA" id="ARBA00001974"/>
    </source>
</evidence>
<dbReference type="AlphaFoldDB" id="A0A6A4HGF4"/>
<keyword evidence="3" id="KW-0285">Flavoprotein</keyword>
<keyword evidence="5" id="KW-0521">NADP</keyword>
<dbReference type="GO" id="GO:0004497">
    <property type="term" value="F:monooxygenase activity"/>
    <property type="evidence" value="ECO:0007669"/>
    <property type="project" value="UniProtKB-KW"/>
</dbReference>
<reference evidence="9" key="1">
    <citation type="journal article" date="2019" name="Environ. Microbiol.">
        <title>Fungal ecological strategies reflected in gene transcription - a case study of two litter decomposers.</title>
        <authorList>
            <person name="Barbi F."/>
            <person name="Kohler A."/>
            <person name="Barry K."/>
            <person name="Baskaran P."/>
            <person name="Daum C."/>
            <person name="Fauchery L."/>
            <person name="Ihrmark K."/>
            <person name="Kuo A."/>
            <person name="LaButti K."/>
            <person name="Lipzen A."/>
            <person name="Morin E."/>
            <person name="Grigoriev I.V."/>
            <person name="Henrissat B."/>
            <person name="Lindahl B."/>
            <person name="Martin F."/>
        </authorList>
    </citation>
    <scope>NUCLEOTIDE SEQUENCE</scope>
    <source>
        <strain evidence="9">JB14</strain>
    </source>
</reference>
<name>A0A6A4HGF4_9AGAR</name>
<organism evidence="9 10">
    <name type="scientific">Gymnopus androsaceus JB14</name>
    <dbReference type="NCBI Taxonomy" id="1447944"/>
    <lineage>
        <taxon>Eukaryota</taxon>
        <taxon>Fungi</taxon>
        <taxon>Dikarya</taxon>
        <taxon>Basidiomycota</taxon>
        <taxon>Agaricomycotina</taxon>
        <taxon>Agaricomycetes</taxon>
        <taxon>Agaricomycetidae</taxon>
        <taxon>Agaricales</taxon>
        <taxon>Marasmiineae</taxon>
        <taxon>Omphalotaceae</taxon>
        <taxon>Gymnopus</taxon>
    </lineage>
</organism>
<dbReference type="EMBL" id="ML769516">
    <property type="protein sequence ID" value="KAE9396297.1"/>
    <property type="molecule type" value="Genomic_DNA"/>
</dbReference>
<dbReference type="Gene3D" id="3.50.50.60">
    <property type="entry name" value="FAD/NAD(P)-binding domain"/>
    <property type="match status" value="2"/>
</dbReference>
<evidence type="ECO:0000313" key="10">
    <source>
        <dbReference type="Proteomes" id="UP000799118"/>
    </source>
</evidence>